<dbReference type="Proteomes" id="UP000244855">
    <property type="component" value="Unassembled WGS sequence"/>
</dbReference>
<accession>A0A2V1DVL0</accession>
<sequence>MWASSDRFGSICHSSAYICLTKTINDRPEGCHPSQCPTVLMQPCLFWKRTSHQTAAGSSLSPVAARSSVPVDCHLTKACLASSNNPQSMRGILIPSPCLLPLHVHPCACAPAFEKPIEHPNPSDRARLKAGKFLINQPSHQKCLRGNIAC</sequence>
<reference evidence="1 2" key="1">
    <citation type="journal article" date="2018" name="Sci. Rep.">
        <title>Comparative genomics provides insights into the lifestyle and reveals functional heterogeneity of dark septate endophytic fungi.</title>
        <authorList>
            <person name="Knapp D.G."/>
            <person name="Nemeth J.B."/>
            <person name="Barry K."/>
            <person name="Hainaut M."/>
            <person name="Henrissat B."/>
            <person name="Johnson J."/>
            <person name="Kuo A."/>
            <person name="Lim J.H.P."/>
            <person name="Lipzen A."/>
            <person name="Nolan M."/>
            <person name="Ohm R.A."/>
            <person name="Tamas L."/>
            <person name="Grigoriev I.V."/>
            <person name="Spatafora J.W."/>
            <person name="Nagy L.G."/>
            <person name="Kovacs G.M."/>
        </authorList>
    </citation>
    <scope>NUCLEOTIDE SEQUENCE [LARGE SCALE GENOMIC DNA]</scope>
    <source>
        <strain evidence="1 2">DSE2036</strain>
    </source>
</reference>
<dbReference type="AlphaFoldDB" id="A0A2V1DVL0"/>
<dbReference type="EMBL" id="KZ805345">
    <property type="protein sequence ID" value="PVI02257.1"/>
    <property type="molecule type" value="Genomic_DNA"/>
</dbReference>
<proteinExistence type="predicted"/>
<keyword evidence="2" id="KW-1185">Reference proteome</keyword>
<organism evidence="1 2">
    <name type="scientific">Periconia macrospinosa</name>
    <dbReference type="NCBI Taxonomy" id="97972"/>
    <lineage>
        <taxon>Eukaryota</taxon>
        <taxon>Fungi</taxon>
        <taxon>Dikarya</taxon>
        <taxon>Ascomycota</taxon>
        <taxon>Pezizomycotina</taxon>
        <taxon>Dothideomycetes</taxon>
        <taxon>Pleosporomycetidae</taxon>
        <taxon>Pleosporales</taxon>
        <taxon>Massarineae</taxon>
        <taxon>Periconiaceae</taxon>
        <taxon>Periconia</taxon>
    </lineage>
</organism>
<evidence type="ECO:0000313" key="2">
    <source>
        <dbReference type="Proteomes" id="UP000244855"/>
    </source>
</evidence>
<name>A0A2V1DVL0_9PLEO</name>
<gene>
    <name evidence="1" type="ORF">DM02DRAFT_310907</name>
</gene>
<protein>
    <submittedName>
        <fullName evidence="1">Uncharacterized protein</fullName>
    </submittedName>
</protein>
<evidence type="ECO:0000313" key="1">
    <source>
        <dbReference type="EMBL" id="PVI02257.1"/>
    </source>
</evidence>